<feature type="region of interest" description="Disordered" evidence="1">
    <location>
        <begin position="92"/>
        <end position="155"/>
    </location>
</feature>
<organism evidence="2 3">
    <name type="scientific">Geodia barretti</name>
    <name type="common">Barrett's horny sponge</name>
    <dbReference type="NCBI Taxonomy" id="519541"/>
    <lineage>
        <taxon>Eukaryota</taxon>
        <taxon>Metazoa</taxon>
        <taxon>Porifera</taxon>
        <taxon>Demospongiae</taxon>
        <taxon>Heteroscleromorpha</taxon>
        <taxon>Tetractinellida</taxon>
        <taxon>Astrophorina</taxon>
        <taxon>Geodiidae</taxon>
        <taxon>Geodia</taxon>
    </lineage>
</organism>
<name>A0AA35QRQ9_GEOBA</name>
<protein>
    <submittedName>
        <fullName evidence="2">Uncharacterized protein</fullName>
    </submittedName>
</protein>
<dbReference type="AlphaFoldDB" id="A0AA35QRQ9"/>
<feature type="compositionally biased region" description="Polar residues" evidence="1">
    <location>
        <begin position="113"/>
        <end position="122"/>
    </location>
</feature>
<feature type="compositionally biased region" description="Acidic residues" evidence="1">
    <location>
        <begin position="128"/>
        <end position="141"/>
    </location>
</feature>
<evidence type="ECO:0000256" key="1">
    <source>
        <dbReference type="SAM" id="MobiDB-lite"/>
    </source>
</evidence>
<dbReference type="Proteomes" id="UP001174909">
    <property type="component" value="Unassembled WGS sequence"/>
</dbReference>
<dbReference type="EMBL" id="CASHTH010000015">
    <property type="protein sequence ID" value="CAI7989022.1"/>
    <property type="molecule type" value="Genomic_DNA"/>
</dbReference>
<evidence type="ECO:0000313" key="3">
    <source>
        <dbReference type="Proteomes" id="UP001174909"/>
    </source>
</evidence>
<sequence length="396" mass="42406">MGYGCALNRKGLQRVEMSATSAAPGSSFPAPRLPCHPLPLSLHGACVGRSGASERLALAVKLARRDLQRSLLARGALQYSVQSLPEIQVQVPAESDEATSEAAVIRKRPPSKSGVTQCQSATEPVAESAEDDIVTQPAGEEEGGREADGKETSDHVQLKVALAKQVQRLQELCAREQEGEGGEEEEEREREKAAEQVSLMARKLYDLHRQVGLQLVPIVSAVQGVPVRGGRKATARLAAARRAATRTLHSFSPASRSCLPSGLLDLLTQLCGDSTSVSLSSAVKTFTTTPSFYDNHYKHHGGGPGYDLTPVAANTFHPQPSHQGGGRGRGGPAEAELLAGRALPTKTYPPTAMEEIERLADLLLEEVVSEVCSELEEASDSLAEQLYCREFYEPPL</sequence>
<accession>A0AA35QRQ9</accession>
<feature type="compositionally biased region" description="Basic and acidic residues" evidence="1">
    <location>
        <begin position="142"/>
        <end position="155"/>
    </location>
</feature>
<reference evidence="2" key="1">
    <citation type="submission" date="2023-03" db="EMBL/GenBank/DDBJ databases">
        <authorList>
            <person name="Steffen K."/>
            <person name="Cardenas P."/>
        </authorList>
    </citation>
    <scope>NUCLEOTIDE SEQUENCE</scope>
</reference>
<comment type="caution">
    <text evidence="2">The sequence shown here is derived from an EMBL/GenBank/DDBJ whole genome shotgun (WGS) entry which is preliminary data.</text>
</comment>
<keyword evidence="3" id="KW-1185">Reference proteome</keyword>
<evidence type="ECO:0000313" key="2">
    <source>
        <dbReference type="EMBL" id="CAI7989022.1"/>
    </source>
</evidence>
<proteinExistence type="predicted"/>
<gene>
    <name evidence="2" type="ORF">GBAR_LOCUS101</name>
</gene>